<dbReference type="GO" id="GO:0003677">
    <property type="term" value="F:DNA binding"/>
    <property type="evidence" value="ECO:0007669"/>
    <property type="project" value="InterPro"/>
</dbReference>
<evidence type="ECO:0000256" key="1">
    <source>
        <dbReference type="SAM" id="MobiDB-lite"/>
    </source>
</evidence>
<dbReference type="OrthoDB" id="9790252at2"/>
<feature type="region of interest" description="Disordered" evidence="1">
    <location>
        <begin position="261"/>
        <end position="329"/>
    </location>
</feature>
<organism evidence="4 5">
    <name type="scientific">Oceanicella actignis</name>
    <dbReference type="NCBI Taxonomy" id="1189325"/>
    <lineage>
        <taxon>Bacteria</taxon>
        <taxon>Pseudomonadati</taxon>
        <taxon>Pseudomonadota</taxon>
        <taxon>Alphaproteobacteria</taxon>
        <taxon>Rhodobacterales</taxon>
        <taxon>Paracoccaceae</taxon>
        <taxon>Oceanicella</taxon>
    </lineage>
</organism>
<proteinExistence type="predicted"/>
<dbReference type="EMBL" id="FRDL01000001">
    <property type="protein sequence ID" value="SHN52547.1"/>
    <property type="molecule type" value="Genomic_DNA"/>
</dbReference>
<feature type="transmembrane region" description="Helical" evidence="2">
    <location>
        <begin position="145"/>
        <end position="169"/>
    </location>
</feature>
<evidence type="ECO:0000313" key="5">
    <source>
        <dbReference type="Proteomes" id="UP000184066"/>
    </source>
</evidence>
<evidence type="ECO:0000256" key="2">
    <source>
        <dbReference type="SAM" id="Phobius"/>
    </source>
</evidence>
<gene>
    <name evidence="4" type="ORF">SAMN05216200_101464</name>
</gene>
<feature type="region of interest" description="Disordered" evidence="1">
    <location>
        <begin position="421"/>
        <end position="442"/>
    </location>
</feature>
<keyword evidence="5" id="KW-1185">Reference proteome</keyword>
<dbReference type="Pfam" id="PF13413">
    <property type="entry name" value="HTH_25"/>
    <property type="match status" value="1"/>
</dbReference>
<dbReference type="Proteomes" id="UP000184066">
    <property type="component" value="Unassembled WGS sequence"/>
</dbReference>
<evidence type="ECO:0000259" key="3">
    <source>
        <dbReference type="Pfam" id="PF13464"/>
    </source>
</evidence>
<feature type="compositionally biased region" description="Low complexity" evidence="1">
    <location>
        <begin position="315"/>
        <end position="327"/>
    </location>
</feature>
<keyword evidence="2" id="KW-0812">Transmembrane</keyword>
<feature type="domain" description="Cytoskeleton protein RodZ-like C-terminal" evidence="3">
    <location>
        <begin position="338"/>
        <end position="406"/>
    </location>
</feature>
<name>A0A1M7S1R5_9RHOB</name>
<protein>
    <submittedName>
        <fullName evidence="4">Protein RodZ, contains Xre-like HTH and DUF4115 domains</fullName>
    </submittedName>
</protein>
<keyword evidence="2" id="KW-0472">Membrane</keyword>
<sequence>MPDHEVPTLRGFDSYEVKLGDELRGHRASLGKSLLDVQRDLRIRAAYIDAIENCDPSVIPNKGFVAGYVRAYARYLQLDPDEVYRRFCEESGFRGPAAAARPAAPAGQGVLSLVRGRGQGDADFARSRLAAPLGSARRIGPAVPLGAIASIAVLAALTAGLGYGAWFVLQEVQRVAIAPSPEAPAPIETPPNIALPSLSFEAFAETRAIRSAEHEAALAALYAPRDISAPDVALRDGPIQAIDPDEAGVYAPGVRPSAPRAALAAATPADPASSPASSPAAAPAPGDQPALSASASGDRPAPAAPPGPAVELVSAEPAQPPAAAQGAEGRKGVWILTVDDAWLRVRARDGSTLAQRVFKPGERFRLPDGAEGAQLRAGNAGGVYLQVDDVIYGPLGRPGGVAKRVTLAPDAIRAAFAPVERLPDPGAAPAPAPRAEARLTLE</sequence>
<dbReference type="PANTHER" id="PTHR34475:SF1">
    <property type="entry name" value="CYTOSKELETON PROTEIN RODZ"/>
    <property type="match status" value="1"/>
</dbReference>
<feature type="compositionally biased region" description="Low complexity" evidence="1">
    <location>
        <begin position="261"/>
        <end position="285"/>
    </location>
</feature>
<dbReference type="InterPro" id="IPR025194">
    <property type="entry name" value="RodZ-like_C"/>
</dbReference>
<accession>A0A1M7S1R5</accession>
<dbReference type="Pfam" id="PF13464">
    <property type="entry name" value="RodZ_C"/>
    <property type="match status" value="1"/>
</dbReference>
<dbReference type="AlphaFoldDB" id="A0A1M7S1R5"/>
<dbReference type="STRING" id="1189325.SAMN04488119_10254"/>
<feature type="compositionally biased region" description="Low complexity" evidence="1">
    <location>
        <begin position="292"/>
        <end position="301"/>
    </location>
</feature>
<keyword evidence="2" id="KW-1133">Transmembrane helix</keyword>
<dbReference type="PANTHER" id="PTHR34475">
    <property type="match status" value="1"/>
</dbReference>
<dbReference type="InterPro" id="IPR050400">
    <property type="entry name" value="Bact_Cytoskel_RodZ"/>
</dbReference>
<evidence type="ECO:0000313" key="4">
    <source>
        <dbReference type="EMBL" id="SHN52547.1"/>
    </source>
</evidence>
<reference evidence="4 5" key="1">
    <citation type="submission" date="2016-12" db="EMBL/GenBank/DDBJ databases">
        <authorList>
            <person name="Song W.-J."/>
            <person name="Kurnit D.M."/>
        </authorList>
    </citation>
    <scope>NUCLEOTIDE SEQUENCE [LARGE SCALE GENOMIC DNA]</scope>
    <source>
        <strain evidence="4 5">CGMCC 1.10808</strain>
    </source>
</reference>
<dbReference type="InterPro" id="IPR010982">
    <property type="entry name" value="Lambda_DNA-bd_dom_sf"/>
</dbReference>
<dbReference type="Gene3D" id="1.10.260.40">
    <property type="entry name" value="lambda repressor-like DNA-binding domains"/>
    <property type="match status" value="1"/>
</dbReference>
<dbReference type="RefSeq" id="WP_072746011.1">
    <property type="nucleotide sequence ID" value="NZ_FOHL01000002.1"/>
</dbReference>